<sequence>MKAVLSGETATFAVPVGQPDPLTDTTSITILSGGGTPSRAAARGENDVASSAAAAPHIITDLNTKTPSPAFRSPAFREPIGHVRDI</sequence>
<organism evidence="1 2">
    <name type="scientific">Streptomyces blastmyceticus</name>
    <dbReference type="NCBI Taxonomy" id="68180"/>
    <lineage>
        <taxon>Bacteria</taxon>
        <taxon>Bacillati</taxon>
        <taxon>Actinomycetota</taxon>
        <taxon>Actinomycetes</taxon>
        <taxon>Kitasatosporales</taxon>
        <taxon>Streptomycetaceae</taxon>
        <taxon>Streptomyces</taxon>
    </lineage>
</organism>
<dbReference type="Proteomes" id="UP001500063">
    <property type="component" value="Unassembled WGS sequence"/>
</dbReference>
<evidence type="ECO:0000313" key="1">
    <source>
        <dbReference type="EMBL" id="GAA0377243.1"/>
    </source>
</evidence>
<dbReference type="EMBL" id="BAAABW010000038">
    <property type="protein sequence ID" value="GAA0377243.1"/>
    <property type="molecule type" value="Genomic_DNA"/>
</dbReference>
<accession>A0ABP3HQJ3</accession>
<reference evidence="2" key="1">
    <citation type="journal article" date="2019" name="Int. J. Syst. Evol. Microbiol.">
        <title>The Global Catalogue of Microorganisms (GCM) 10K type strain sequencing project: providing services to taxonomists for standard genome sequencing and annotation.</title>
        <authorList>
            <consortium name="The Broad Institute Genomics Platform"/>
            <consortium name="The Broad Institute Genome Sequencing Center for Infectious Disease"/>
            <person name="Wu L."/>
            <person name="Ma J."/>
        </authorList>
    </citation>
    <scope>NUCLEOTIDE SEQUENCE [LARGE SCALE GENOMIC DNA]</scope>
    <source>
        <strain evidence="2">JCM 4565</strain>
    </source>
</reference>
<name>A0ABP3HQJ3_9ACTN</name>
<keyword evidence="2" id="KW-1185">Reference proteome</keyword>
<evidence type="ECO:0000313" key="2">
    <source>
        <dbReference type="Proteomes" id="UP001500063"/>
    </source>
</evidence>
<comment type="caution">
    <text evidence="1">The sequence shown here is derived from an EMBL/GenBank/DDBJ whole genome shotgun (WGS) entry which is preliminary data.</text>
</comment>
<gene>
    <name evidence="1" type="ORF">GCM10010319_64750</name>
</gene>
<protein>
    <submittedName>
        <fullName evidence="1">Uncharacterized protein</fullName>
    </submittedName>
</protein>
<proteinExistence type="predicted"/>